<name>A0A179HF13_PURLI</name>
<dbReference type="Pfam" id="PF06985">
    <property type="entry name" value="HET"/>
    <property type="match status" value="1"/>
</dbReference>
<protein>
    <submittedName>
        <fullName evidence="2">Heterokaryon incompatibility protein</fullName>
    </submittedName>
</protein>
<comment type="caution">
    <text evidence="2">The sequence shown here is derived from an EMBL/GenBank/DDBJ whole genome shotgun (WGS) entry which is preliminary data.</text>
</comment>
<dbReference type="AlphaFoldDB" id="A0A179HF13"/>
<organism evidence="2 3">
    <name type="scientific">Purpureocillium lilacinum</name>
    <name type="common">Paecilomyces lilacinus</name>
    <dbReference type="NCBI Taxonomy" id="33203"/>
    <lineage>
        <taxon>Eukaryota</taxon>
        <taxon>Fungi</taxon>
        <taxon>Dikarya</taxon>
        <taxon>Ascomycota</taxon>
        <taxon>Pezizomycotina</taxon>
        <taxon>Sordariomycetes</taxon>
        <taxon>Hypocreomycetidae</taxon>
        <taxon>Hypocreales</taxon>
        <taxon>Ophiocordycipitaceae</taxon>
        <taxon>Purpureocillium</taxon>
    </lineage>
</organism>
<dbReference type="EMBL" id="LSBH01000001">
    <property type="protein sequence ID" value="OAQ88059.1"/>
    <property type="molecule type" value="Genomic_DNA"/>
</dbReference>
<evidence type="ECO:0000259" key="1">
    <source>
        <dbReference type="Pfam" id="PF06985"/>
    </source>
</evidence>
<evidence type="ECO:0000313" key="3">
    <source>
        <dbReference type="Proteomes" id="UP000078240"/>
    </source>
</evidence>
<accession>A0A179HF13</accession>
<proteinExistence type="predicted"/>
<gene>
    <name evidence="2" type="ORF">VFPBJ_02100</name>
</gene>
<reference evidence="2 3" key="1">
    <citation type="submission" date="2016-01" db="EMBL/GenBank/DDBJ databases">
        <title>Biosynthesis of antibiotic leucinostatins and their inhibition on Phytophthora in bio-control Purpureocillium lilacinum.</title>
        <authorList>
            <person name="Wang G."/>
            <person name="Liu Z."/>
            <person name="Lin R."/>
            <person name="Li E."/>
            <person name="Mao Z."/>
            <person name="Ling J."/>
            <person name="Yin W."/>
            <person name="Xie B."/>
        </authorList>
    </citation>
    <scope>NUCLEOTIDE SEQUENCE [LARGE SCALE GENOMIC DNA]</scope>
    <source>
        <strain evidence="2">PLBJ-1</strain>
    </source>
</reference>
<dbReference type="InterPro" id="IPR010730">
    <property type="entry name" value="HET"/>
</dbReference>
<sequence>MTQDAPAGNGHALQRMRANDADINASACALCNGLVDAVPLDHGHRLTLLRRQAAQGCRTCELVSDAVLAINQEEQPSENLRVGWDTMRIRGLRVVVGADVTGLFLFGIDLYSPDDGDDKSLPWRMATECERPIAISGDTSSDEALGTLVRWIDDCSQHHSCKGSAPTPLPTRLIDVKDAGNIRLHCTAPGETGTYACLSHCWGTCQTLQTTTANLGQHRDTIPWHGVPNVLRDAIDMVRKLGIRYLWADSLCIVQDSESDWRRESASMANVYANSTITIAASLASGDAEPLFATAPVAHLAKTLHAHGVYARKTLAHGHGAQPLPLMSRAWVLQERLLSPRVVHFTPEELVWECMEALRCECGCIRSLWSPGHVPFDKDLLSAGVLRGTPSRAAVRERWRRLVQEYSRLELSLDRDRLPAVAGAARRVKDFAGGRGYLAGLWRDGLVGDLLWERKGDGAARRLEGIPSWSWASLWAEVLYDEAMATEELGVVLEASCDLLRDDDEFGEVHGGTVRLSVLTGTVSIRRPPEGDLPSVSLNAGGMSRRCGDEDLVLDGDGQLSGGDRSLLCAKMALRRSVYRTGSDQEVWLVLTPVDGQEGVFQRVGLLRTDVGDADESGGEQPEAEVVAII</sequence>
<dbReference type="Proteomes" id="UP000078240">
    <property type="component" value="Unassembled WGS sequence"/>
</dbReference>
<feature type="domain" description="Heterokaryon incompatibility" evidence="1">
    <location>
        <begin position="195"/>
        <end position="335"/>
    </location>
</feature>
<evidence type="ECO:0000313" key="2">
    <source>
        <dbReference type="EMBL" id="OAQ88059.1"/>
    </source>
</evidence>
<dbReference type="PANTHER" id="PTHR33112">
    <property type="entry name" value="DOMAIN PROTEIN, PUTATIVE-RELATED"/>
    <property type="match status" value="1"/>
</dbReference>
<dbReference type="PANTHER" id="PTHR33112:SF13">
    <property type="entry name" value="HETEROKARYON INCOMPATIBILITY DOMAIN-CONTAINING PROTEIN"/>
    <property type="match status" value="1"/>
</dbReference>